<name>A0A520RSJ9_9GAMM</name>
<dbReference type="AlphaFoldDB" id="A0A520RSJ9"/>
<reference evidence="1 2" key="1">
    <citation type="submission" date="2019-02" db="EMBL/GenBank/DDBJ databases">
        <title>Prokaryotic population dynamics and viral predation in marine succession experiment using metagenomics: the confinement effect.</title>
        <authorList>
            <person name="Haro-Moreno J.M."/>
            <person name="Rodriguez-Valera F."/>
            <person name="Lopez-Perez M."/>
        </authorList>
    </citation>
    <scope>NUCLEOTIDE SEQUENCE [LARGE SCALE GENOMIC DNA]</scope>
    <source>
        <strain evidence="1">MED-G158</strain>
    </source>
</reference>
<proteinExistence type="predicted"/>
<organism evidence="1 2">
    <name type="scientific">OM182 bacterium</name>
    <dbReference type="NCBI Taxonomy" id="2510334"/>
    <lineage>
        <taxon>Bacteria</taxon>
        <taxon>Pseudomonadati</taxon>
        <taxon>Pseudomonadota</taxon>
        <taxon>Gammaproteobacteria</taxon>
        <taxon>OMG group</taxon>
        <taxon>OM182 clade</taxon>
    </lineage>
</organism>
<accession>A0A520RSJ9</accession>
<comment type="caution">
    <text evidence="1">The sequence shown here is derived from an EMBL/GenBank/DDBJ whole genome shotgun (WGS) entry which is preliminary data.</text>
</comment>
<dbReference type="Proteomes" id="UP000320404">
    <property type="component" value="Unassembled WGS sequence"/>
</dbReference>
<gene>
    <name evidence="1" type="ORF">EVA69_06875</name>
</gene>
<sequence length="206" mass="23786">MNLKKLKQAEALFLARYPKGFTDPKMAVIGKKHNMNRMIEQVQESFAKPEFKDSRAIVEDMARYIGRSSMVSMFEKPKYRDFVRSLNSVEQEALASGLKNQLHGDQQLGFEMVLSVLQSRKLAKWSLISILPVYFHPLDEVFVKPTTAKGVISHFELGGLEYKPQPSWEFYENYRRHILSMKKKVKKSLSPNNAAFTGFLMMSLRT</sequence>
<dbReference type="EMBL" id="SHAH01000133">
    <property type="protein sequence ID" value="RZO73165.1"/>
    <property type="molecule type" value="Genomic_DNA"/>
</dbReference>
<evidence type="ECO:0000313" key="2">
    <source>
        <dbReference type="Proteomes" id="UP000320404"/>
    </source>
</evidence>
<evidence type="ECO:0000313" key="1">
    <source>
        <dbReference type="EMBL" id="RZO73165.1"/>
    </source>
</evidence>
<protein>
    <submittedName>
        <fullName evidence="1">Uncharacterized protein</fullName>
    </submittedName>
</protein>